<protein>
    <submittedName>
        <fullName evidence="1">Cysteinyl-tRNA synthetase-like protein</fullName>
    </submittedName>
</protein>
<comment type="caution">
    <text evidence="1">The sequence shown here is derived from an EMBL/GenBank/DDBJ whole genome shotgun (WGS) entry which is preliminary data.</text>
</comment>
<dbReference type="Proteomes" id="UP000034050">
    <property type="component" value="Unassembled WGS sequence"/>
</dbReference>
<evidence type="ECO:0000313" key="1">
    <source>
        <dbReference type="EMBL" id="KKS86609.1"/>
    </source>
</evidence>
<dbReference type="InterPro" id="IPR029062">
    <property type="entry name" value="Class_I_gatase-like"/>
</dbReference>
<dbReference type="GO" id="GO:0004812">
    <property type="term" value="F:aminoacyl-tRNA ligase activity"/>
    <property type="evidence" value="ECO:0007669"/>
    <property type="project" value="UniProtKB-KW"/>
</dbReference>
<keyword evidence="1" id="KW-0436">Ligase</keyword>
<proteinExistence type="predicted"/>
<gene>
    <name evidence="1" type="ORF">UV61_C0008G0062</name>
</gene>
<dbReference type="Gene3D" id="3.40.50.880">
    <property type="match status" value="1"/>
</dbReference>
<evidence type="ECO:0000313" key="2">
    <source>
        <dbReference type="Proteomes" id="UP000034050"/>
    </source>
</evidence>
<dbReference type="EMBL" id="LCFD01000008">
    <property type="protein sequence ID" value="KKS86609.1"/>
    <property type="molecule type" value="Genomic_DNA"/>
</dbReference>
<keyword evidence="1" id="KW-0030">Aminoacyl-tRNA synthetase</keyword>
<accession>A0A0G1CM83</accession>
<reference evidence="1 2" key="1">
    <citation type="journal article" date="2015" name="Nature">
        <title>rRNA introns, odd ribosomes, and small enigmatic genomes across a large radiation of phyla.</title>
        <authorList>
            <person name="Brown C.T."/>
            <person name="Hug L.A."/>
            <person name="Thomas B.C."/>
            <person name="Sharon I."/>
            <person name="Castelle C.J."/>
            <person name="Singh A."/>
            <person name="Wilkins M.J."/>
            <person name="Williams K.H."/>
            <person name="Banfield J.F."/>
        </authorList>
    </citation>
    <scope>NUCLEOTIDE SEQUENCE [LARGE SCALE GENOMIC DNA]</scope>
</reference>
<dbReference type="STRING" id="1618446.UV61_C0008G0062"/>
<dbReference type="AlphaFoldDB" id="A0A0G1CM83"/>
<organism evidence="1 2">
    <name type="scientific">Candidatus Gottesmanbacteria bacterium GW2011_GWB1_43_11</name>
    <dbReference type="NCBI Taxonomy" id="1618446"/>
    <lineage>
        <taxon>Bacteria</taxon>
        <taxon>Candidatus Gottesmaniibacteriota</taxon>
    </lineage>
</organism>
<sequence>MSPTGRKIQEHVIKLAKLKAPVRMGILETPTGFEVNAINSWPARMKAFYEKSLSNFKPQVTMIRAWRKDGAHSTNDPSNAELIKAQDMIYCGAGSPSYAIKHLNDSLVWKEMISAHQVGVVLSLGSATAVAVSKYTLPVYEIFKTGQDLFWLPGLDLFSSYGLNLTIIPHWNNQEGEDFDTSRCWMGVKRFEKLRQMLPTETTILGVDEQTALMVNWVNKEVEIMGLGTVTISKKDTEKILTSGRKFPLDTLK</sequence>
<name>A0A0G1CM83_9BACT</name>